<evidence type="ECO:0000313" key="2">
    <source>
        <dbReference type="Proteomes" id="UP001163156"/>
    </source>
</evidence>
<name>A0ABY6MH94_9BACT</name>
<proteinExistence type="predicted"/>
<sequence length="609" mass="67366">MTIRKFKIEIEGLFKGTGVIDLDEADLNITSSALGSVIISKPDSNPEKQSEIIDKRVNIQKYGIQPIDSQLEGLEFKGCFNPETKRLTEDGYWVGYDTEVFIIKIKNGVQTKEPVMSVIGSEEFNKLDLSEIDLYIPKGTYILLQGHGMNALWYQKAKSISGEGTLIGINSHNNSIFNKINTKVEGLTLKNIIIDSSPNKDENQLLKNLTIHLNPLERSRNPITVDSLNSTIVAEDVTIDTEADLRAGFYIDHAKKVSIKNSIIKANYADNGIRVSRVLETCELIGNTSGKGFNTAFQASANREALSIGYKFDRNTVNEVLEEGAGFDSYANSMNLIPVISKFYISSASKVNDGVLVEIDSLYFINEIIPGKKYQNKKVDADFVGDPRNYLLVLDNEYKDFKIISSEPFNDGNSLKILIEGDYIPSKGTEGSLVTGFYKCSISENWINGVVPKTNQPGHALSLWGGGFYNVIKGNTVNGGRSGLNMASLGAFGVESPDYFCHAIGNIIEKNKIHKTQNAFRITSEYSRRKGYANQFIDNEIYEGEFLINNQLEFQMRGNILSGTIGLIENVEGTMEGGQLIDSIITIKNSPNLKIGDIDLIGSSKINRV</sequence>
<dbReference type="EMBL" id="CP110226">
    <property type="protein sequence ID" value="UZD22573.1"/>
    <property type="molecule type" value="Genomic_DNA"/>
</dbReference>
<dbReference type="SMART" id="SM00710">
    <property type="entry name" value="PbH1"/>
    <property type="match status" value="4"/>
</dbReference>
<organism evidence="1 2">
    <name type="scientific">Algoriphagus halophytocola</name>
    <dbReference type="NCBI Taxonomy" id="2991499"/>
    <lineage>
        <taxon>Bacteria</taxon>
        <taxon>Pseudomonadati</taxon>
        <taxon>Bacteroidota</taxon>
        <taxon>Cytophagia</taxon>
        <taxon>Cytophagales</taxon>
        <taxon>Cyclobacteriaceae</taxon>
        <taxon>Algoriphagus</taxon>
    </lineage>
</organism>
<keyword evidence="2" id="KW-1185">Reference proteome</keyword>
<accession>A0ABY6MH94</accession>
<evidence type="ECO:0008006" key="3">
    <source>
        <dbReference type="Google" id="ProtNLM"/>
    </source>
</evidence>
<dbReference type="RefSeq" id="WP_264809090.1">
    <property type="nucleotide sequence ID" value="NZ_CP110226.1"/>
</dbReference>
<dbReference type="InterPro" id="IPR011050">
    <property type="entry name" value="Pectin_lyase_fold/virulence"/>
</dbReference>
<dbReference type="SUPFAM" id="SSF51126">
    <property type="entry name" value="Pectin lyase-like"/>
    <property type="match status" value="2"/>
</dbReference>
<reference evidence="1" key="1">
    <citation type="submission" date="2022-10" db="EMBL/GenBank/DDBJ databases">
        <title>Algoriphagus sp. a novel bacteria isolate from halophytes salicornia europaea.</title>
        <authorList>
            <person name="Peng Y."/>
            <person name="Jiang L."/>
            <person name="Lee J."/>
        </authorList>
    </citation>
    <scope>NUCLEOTIDE SEQUENCE</scope>
    <source>
        <strain evidence="1">TR-M5</strain>
    </source>
</reference>
<evidence type="ECO:0000313" key="1">
    <source>
        <dbReference type="EMBL" id="UZD22573.1"/>
    </source>
</evidence>
<gene>
    <name evidence="1" type="ORF">OM944_18220</name>
</gene>
<dbReference type="Proteomes" id="UP001163156">
    <property type="component" value="Chromosome"/>
</dbReference>
<dbReference type="InterPro" id="IPR006626">
    <property type="entry name" value="PbH1"/>
</dbReference>
<protein>
    <recommendedName>
        <fullName evidence="3">Gp5/Type VI secretion system Vgr protein OB-fold domain-containing protein</fullName>
    </recommendedName>
</protein>